<dbReference type="Proteomes" id="UP001554427">
    <property type="component" value="Unassembled WGS sequence"/>
</dbReference>
<reference evidence="1 2" key="1">
    <citation type="submission" date="2024-06" db="EMBL/GenBank/DDBJ databases">
        <title>Aliikangiella maris sp. nov., sp. nov., a phycosphere bacterium isolated from seawater and ecosystem role in Phaeocystis globosa blooms.</title>
        <authorList>
            <person name="Li F."/>
        </authorList>
    </citation>
    <scope>NUCLEOTIDE SEQUENCE [LARGE SCALE GENOMIC DNA]</scope>
    <source>
        <strain evidence="1 2">GXAS 306</strain>
    </source>
</reference>
<organism evidence="1 2">
    <name type="scientific">Aliikangiella maris</name>
    <dbReference type="NCBI Taxonomy" id="3162458"/>
    <lineage>
        <taxon>Bacteria</taxon>
        <taxon>Pseudomonadati</taxon>
        <taxon>Pseudomonadota</taxon>
        <taxon>Gammaproteobacteria</taxon>
        <taxon>Oceanospirillales</taxon>
        <taxon>Pleioneaceae</taxon>
        <taxon>Aliikangiella</taxon>
    </lineage>
</organism>
<feature type="non-terminal residue" evidence="1">
    <location>
        <position position="1"/>
    </location>
</feature>
<name>A0ABV3MV96_9GAMM</name>
<dbReference type="EMBL" id="JBFDAH010000075">
    <property type="protein sequence ID" value="MEW4368123.1"/>
    <property type="molecule type" value="Genomic_DNA"/>
</dbReference>
<gene>
    <name evidence="1" type="ORF">ABVT42_21875</name>
</gene>
<evidence type="ECO:0000313" key="2">
    <source>
        <dbReference type="Proteomes" id="UP001554427"/>
    </source>
</evidence>
<comment type="caution">
    <text evidence="1">The sequence shown here is derived from an EMBL/GenBank/DDBJ whole genome shotgun (WGS) entry which is preliminary data.</text>
</comment>
<accession>A0ABV3MV96</accession>
<sequence length="63" mass="7169">NGNDYPLNNNNESSHQIAHAILEGPIKTPDSLFHGEKPFDGLGRDSSHGEMRLYILFEWVYIL</sequence>
<keyword evidence="2" id="KW-1185">Reference proteome</keyword>
<proteinExistence type="predicted"/>
<dbReference type="RefSeq" id="WP_367024464.1">
    <property type="nucleotide sequence ID" value="NZ_JBFDAH010000075.1"/>
</dbReference>
<protein>
    <submittedName>
        <fullName evidence="1">Uncharacterized protein</fullName>
    </submittedName>
</protein>
<evidence type="ECO:0000313" key="1">
    <source>
        <dbReference type="EMBL" id="MEW4368123.1"/>
    </source>
</evidence>